<evidence type="ECO:0000313" key="9">
    <source>
        <dbReference type="Proteomes" id="UP000295793"/>
    </source>
</evidence>
<evidence type="ECO:0000259" key="7">
    <source>
        <dbReference type="SMART" id="SM00226"/>
    </source>
</evidence>
<sequence length="184" mass="20726">MWCPAFLERYINNNYGSKRGLLKAFKHNLLFRLGFYKRYSIQSLNFKPRRYVFVCAGNICRSPLAEGVAKKLGVNTASFGLDTRGGDPADPRAIAYAETIGINLKTHVTTRMGEFKPERGDVIIVMEPKHIEMYQALQPDAPIVLLGLIGSKPYIQDPYSCNPLFFEKCEQQVAAFTSKVVNRG</sequence>
<evidence type="ECO:0000313" key="8">
    <source>
        <dbReference type="EMBL" id="TCS44113.1"/>
    </source>
</evidence>
<reference evidence="8 9" key="1">
    <citation type="submission" date="2019-03" db="EMBL/GenBank/DDBJ databases">
        <title>Genomic Encyclopedia of Archaeal and Bacterial Type Strains, Phase II (KMG-II): from individual species to whole genera.</title>
        <authorList>
            <person name="Goeker M."/>
        </authorList>
    </citation>
    <scope>NUCLEOTIDE SEQUENCE [LARGE SCALE GENOMIC DNA]</scope>
    <source>
        <strain evidence="8 9">DSM 15388</strain>
    </source>
</reference>
<evidence type="ECO:0000256" key="1">
    <source>
        <dbReference type="ARBA" id="ARBA00011063"/>
    </source>
</evidence>
<dbReference type="InterPro" id="IPR036196">
    <property type="entry name" value="Ptyr_pPase_sf"/>
</dbReference>
<dbReference type="PANTHER" id="PTHR11717">
    <property type="entry name" value="LOW MOLECULAR WEIGHT PROTEIN TYROSINE PHOSPHATASE"/>
    <property type="match status" value="1"/>
</dbReference>
<evidence type="ECO:0000256" key="6">
    <source>
        <dbReference type="PIRSR" id="PIRSR617867-1"/>
    </source>
</evidence>
<evidence type="ECO:0000256" key="2">
    <source>
        <dbReference type="ARBA" id="ARBA00013064"/>
    </source>
</evidence>
<dbReference type="Gene3D" id="3.40.50.2300">
    <property type="match status" value="1"/>
</dbReference>
<keyword evidence="9" id="KW-1185">Reference proteome</keyword>
<keyword evidence="4" id="KW-0904">Protein phosphatase</keyword>
<dbReference type="SUPFAM" id="SSF52788">
    <property type="entry name" value="Phosphotyrosine protein phosphatases I"/>
    <property type="match status" value="1"/>
</dbReference>
<dbReference type="SMART" id="SM00226">
    <property type="entry name" value="LMWPc"/>
    <property type="match status" value="1"/>
</dbReference>
<gene>
    <name evidence="8" type="ORF">BCF53_101456</name>
</gene>
<feature type="active site" description="Proton donor" evidence="6">
    <location>
        <position position="157"/>
    </location>
</feature>
<organism evidence="8 9">
    <name type="scientific">Reinekea marinisedimentorum</name>
    <dbReference type="NCBI Taxonomy" id="230495"/>
    <lineage>
        <taxon>Bacteria</taxon>
        <taxon>Pseudomonadati</taxon>
        <taxon>Pseudomonadota</taxon>
        <taxon>Gammaproteobacteria</taxon>
        <taxon>Oceanospirillales</taxon>
        <taxon>Saccharospirillaceae</taxon>
        <taxon>Reinekea</taxon>
    </lineage>
</organism>
<dbReference type="InterPro" id="IPR050438">
    <property type="entry name" value="LMW_PTPase"/>
</dbReference>
<dbReference type="OrthoDB" id="9784339at2"/>
<dbReference type="GO" id="GO:0004725">
    <property type="term" value="F:protein tyrosine phosphatase activity"/>
    <property type="evidence" value="ECO:0007669"/>
    <property type="project" value="UniProtKB-EC"/>
</dbReference>
<protein>
    <recommendedName>
        <fullName evidence="2">protein-tyrosine-phosphatase</fullName>
        <ecNumber evidence="2">3.1.3.48</ecNumber>
    </recommendedName>
</protein>
<comment type="similarity">
    <text evidence="1">Belongs to the low molecular weight phosphotyrosine protein phosphatase family.</text>
</comment>
<dbReference type="AlphaFoldDB" id="A0A4V2UKF1"/>
<feature type="active site" description="Nucleophile" evidence="6">
    <location>
        <position position="55"/>
    </location>
</feature>
<accession>A0A4V2UKF1</accession>
<comment type="caution">
    <text evidence="8">The sequence shown here is derived from an EMBL/GenBank/DDBJ whole genome shotgun (WGS) entry which is preliminary data.</text>
</comment>
<feature type="active site" evidence="6">
    <location>
        <position position="61"/>
    </location>
</feature>
<dbReference type="EMBL" id="SLZR01000001">
    <property type="protein sequence ID" value="TCS44113.1"/>
    <property type="molecule type" value="Genomic_DNA"/>
</dbReference>
<dbReference type="PRINTS" id="PR00719">
    <property type="entry name" value="LMWPTPASE"/>
</dbReference>
<dbReference type="RefSeq" id="WP_132699438.1">
    <property type="nucleotide sequence ID" value="NZ_SLZR01000001.1"/>
</dbReference>
<evidence type="ECO:0000256" key="4">
    <source>
        <dbReference type="ARBA" id="ARBA00022912"/>
    </source>
</evidence>
<dbReference type="Pfam" id="PF01451">
    <property type="entry name" value="LMWPc"/>
    <property type="match status" value="1"/>
</dbReference>
<dbReference type="InterPro" id="IPR017867">
    <property type="entry name" value="Tyr_phospatase_low_mol_wt"/>
</dbReference>
<dbReference type="InterPro" id="IPR023485">
    <property type="entry name" value="Ptyr_pPase"/>
</dbReference>
<keyword evidence="3" id="KW-0378">Hydrolase</keyword>
<comment type="catalytic activity">
    <reaction evidence="5">
        <text>O-phospho-L-tyrosyl-[protein] + H2O = L-tyrosyl-[protein] + phosphate</text>
        <dbReference type="Rhea" id="RHEA:10684"/>
        <dbReference type="Rhea" id="RHEA-COMP:10136"/>
        <dbReference type="Rhea" id="RHEA-COMP:20101"/>
        <dbReference type="ChEBI" id="CHEBI:15377"/>
        <dbReference type="ChEBI" id="CHEBI:43474"/>
        <dbReference type="ChEBI" id="CHEBI:46858"/>
        <dbReference type="ChEBI" id="CHEBI:61978"/>
        <dbReference type="EC" id="3.1.3.48"/>
    </reaction>
</comment>
<evidence type="ECO:0000256" key="3">
    <source>
        <dbReference type="ARBA" id="ARBA00022801"/>
    </source>
</evidence>
<name>A0A4V2UKF1_9GAMM</name>
<feature type="domain" description="Phosphotyrosine protein phosphatase I" evidence="7">
    <location>
        <begin position="53"/>
        <end position="183"/>
    </location>
</feature>
<dbReference type="Proteomes" id="UP000295793">
    <property type="component" value="Unassembled WGS sequence"/>
</dbReference>
<dbReference type="PANTHER" id="PTHR11717:SF31">
    <property type="entry name" value="LOW MOLECULAR WEIGHT PROTEIN-TYROSINE-PHOSPHATASE ETP-RELATED"/>
    <property type="match status" value="1"/>
</dbReference>
<dbReference type="EC" id="3.1.3.48" evidence="2"/>
<evidence type="ECO:0000256" key="5">
    <source>
        <dbReference type="ARBA" id="ARBA00051722"/>
    </source>
</evidence>
<proteinExistence type="inferred from homology"/>